<dbReference type="VEuPathDB" id="VectorBase:LLOJ009251"/>
<dbReference type="HAMAP" id="MF_00984">
    <property type="entry name" value="SSB"/>
    <property type="match status" value="1"/>
</dbReference>
<keyword evidence="5" id="KW-1185">Reference proteome</keyword>
<dbReference type="InterPro" id="IPR011344">
    <property type="entry name" value="ssDNA-bd"/>
</dbReference>
<protein>
    <submittedName>
        <fullName evidence="3">Putative single stranded dna-binding protein</fullName>
    </submittedName>
</protein>
<dbReference type="EMBL" id="GITU01005664">
    <property type="protein sequence ID" value="MBC1174367.1"/>
    <property type="molecule type" value="Transcribed_RNA"/>
</dbReference>
<dbReference type="VEuPathDB" id="VectorBase:LLONM1_003195"/>
<dbReference type="EnsemblMetazoa" id="LLOJ009251-RA">
    <property type="protein sequence ID" value="LLOJ009251-PA"/>
    <property type="gene ID" value="LLOJ009251"/>
</dbReference>
<dbReference type="NCBIfam" id="TIGR00621">
    <property type="entry name" value="ssb"/>
    <property type="match status" value="1"/>
</dbReference>
<dbReference type="Proteomes" id="UP000092461">
    <property type="component" value="Unassembled WGS sequence"/>
</dbReference>
<reference evidence="3" key="2">
    <citation type="journal article" date="2020" name="BMC">
        <title>Leishmania infection induces a limited differential gene expression in the sand fly midgut.</title>
        <authorList>
            <person name="Coutinho-Abreu I.V."/>
            <person name="Serafim T.D."/>
            <person name="Meneses C."/>
            <person name="Kamhawi S."/>
            <person name="Oliveira F."/>
            <person name="Valenzuela J.G."/>
        </authorList>
    </citation>
    <scope>NUCLEOTIDE SEQUENCE</scope>
    <source>
        <strain evidence="3">Jacobina</strain>
        <tissue evidence="3">Midgut</tissue>
    </source>
</reference>
<dbReference type="Pfam" id="PF00436">
    <property type="entry name" value="SSB"/>
    <property type="match status" value="2"/>
</dbReference>
<dbReference type="InterPro" id="IPR012340">
    <property type="entry name" value="NA-bd_OB-fold"/>
</dbReference>
<reference evidence="4" key="3">
    <citation type="submission" date="2020-05" db="UniProtKB">
        <authorList>
            <consortium name="EnsemblMetazoa"/>
        </authorList>
    </citation>
    <scope>IDENTIFICATION</scope>
    <source>
        <strain evidence="4">Jacobina</strain>
    </source>
</reference>
<keyword evidence="1 2" id="KW-0238">DNA-binding</keyword>
<evidence type="ECO:0000313" key="4">
    <source>
        <dbReference type="EnsemblMetazoa" id="LLOJ009251-PA"/>
    </source>
</evidence>
<dbReference type="FunFam" id="2.40.50.140:FF:000269">
    <property type="entry name" value="Single-stranded DNA-binding protein"/>
    <property type="match status" value="1"/>
</dbReference>
<accession>A0A1B0CW67</accession>
<dbReference type="PANTHER" id="PTHR10302">
    <property type="entry name" value="SINGLE-STRANDED DNA-BINDING PROTEIN"/>
    <property type="match status" value="1"/>
</dbReference>
<organism evidence="4 5">
    <name type="scientific">Lutzomyia longipalpis</name>
    <name type="common">Sand fly</name>
    <dbReference type="NCBI Taxonomy" id="7200"/>
    <lineage>
        <taxon>Eukaryota</taxon>
        <taxon>Metazoa</taxon>
        <taxon>Ecdysozoa</taxon>
        <taxon>Arthropoda</taxon>
        <taxon>Hexapoda</taxon>
        <taxon>Insecta</taxon>
        <taxon>Pterygota</taxon>
        <taxon>Neoptera</taxon>
        <taxon>Endopterygota</taxon>
        <taxon>Diptera</taxon>
        <taxon>Nematocera</taxon>
        <taxon>Psychodoidea</taxon>
        <taxon>Psychodidae</taxon>
        <taxon>Lutzomyia</taxon>
        <taxon>Lutzomyia</taxon>
    </lineage>
</organism>
<dbReference type="AlphaFoldDB" id="A0A1B0CW67"/>
<dbReference type="EMBL" id="AJWK01031832">
    <property type="status" value="NOT_ANNOTATED_CDS"/>
    <property type="molecule type" value="Genomic_DNA"/>
</dbReference>
<reference evidence="5" key="1">
    <citation type="submission" date="2012-05" db="EMBL/GenBank/DDBJ databases">
        <title>Whole Genome Assembly of Lutzomyia longipalpis.</title>
        <authorList>
            <person name="Richards S."/>
            <person name="Qu C."/>
            <person name="Dillon R."/>
            <person name="Worley K."/>
            <person name="Scherer S."/>
            <person name="Batterton M."/>
            <person name="Taylor A."/>
            <person name="Hawes A."/>
            <person name="Hernandez B."/>
            <person name="Kovar C."/>
            <person name="Mandapat C."/>
            <person name="Pham C."/>
            <person name="Qu C."/>
            <person name="Jing C."/>
            <person name="Bess C."/>
            <person name="Bandaranaike D."/>
            <person name="Ngo D."/>
            <person name="Ongeri F."/>
            <person name="Arias F."/>
            <person name="Lara F."/>
            <person name="Weissenberger G."/>
            <person name="Kamau G."/>
            <person name="Han H."/>
            <person name="Shen H."/>
            <person name="Dinh H."/>
            <person name="Khalil I."/>
            <person name="Jones J."/>
            <person name="Shafer J."/>
            <person name="Jayaseelan J."/>
            <person name="Quiroz J."/>
            <person name="Blankenburg K."/>
            <person name="Nguyen L."/>
            <person name="Jackson L."/>
            <person name="Francisco L."/>
            <person name="Tang L.-Y."/>
            <person name="Pu L.-L."/>
            <person name="Perales L."/>
            <person name="Lorensuhewa L."/>
            <person name="Munidasa M."/>
            <person name="Coyle M."/>
            <person name="Taylor M."/>
            <person name="Puazo M."/>
            <person name="Firestine M."/>
            <person name="Scheel M."/>
            <person name="Javaid M."/>
            <person name="Wang M."/>
            <person name="Li M."/>
            <person name="Tabassum N."/>
            <person name="Saada N."/>
            <person name="Osuji N."/>
            <person name="Aqrawi P."/>
            <person name="Fu Q."/>
            <person name="Thornton R."/>
            <person name="Raj R."/>
            <person name="Goodspeed R."/>
            <person name="Mata R."/>
            <person name="Najjar R."/>
            <person name="Gubbala S."/>
            <person name="Lee S."/>
            <person name="Denson S."/>
            <person name="Patil S."/>
            <person name="Macmil S."/>
            <person name="Qi S."/>
            <person name="Matskevitch T."/>
            <person name="Palculict T."/>
            <person name="Mathew T."/>
            <person name="Vee V."/>
            <person name="Velamala V."/>
            <person name="Korchina V."/>
            <person name="Cai W."/>
            <person name="Liu W."/>
            <person name="Dai W."/>
            <person name="Zou X."/>
            <person name="Zhu Y."/>
            <person name="Zhang Y."/>
            <person name="Wu Y.-Q."/>
            <person name="Xin Y."/>
            <person name="Nazarath L."/>
            <person name="Kovar C."/>
            <person name="Han Y."/>
            <person name="Muzny D."/>
            <person name="Gibbs R."/>
        </authorList>
    </citation>
    <scope>NUCLEOTIDE SEQUENCE [LARGE SCALE GENOMIC DNA]</scope>
    <source>
        <strain evidence="5">Jacobina</strain>
    </source>
</reference>
<dbReference type="PANTHER" id="PTHR10302:SF0">
    <property type="entry name" value="SINGLE-STRANDED DNA-BINDING PROTEIN, MITOCHONDRIAL"/>
    <property type="match status" value="1"/>
</dbReference>
<dbReference type="CDD" id="cd04496">
    <property type="entry name" value="SSB_OBF"/>
    <property type="match status" value="1"/>
</dbReference>
<evidence type="ECO:0000313" key="5">
    <source>
        <dbReference type="Proteomes" id="UP000092461"/>
    </source>
</evidence>
<evidence type="ECO:0000256" key="1">
    <source>
        <dbReference type="ARBA" id="ARBA00023125"/>
    </source>
</evidence>
<dbReference type="Gene3D" id="2.40.50.140">
    <property type="entry name" value="Nucleic acid-binding proteins"/>
    <property type="match status" value="2"/>
</dbReference>
<dbReference type="InterPro" id="IPR000424">
    <property type="entry name" value="Primosome_PriB/ssb"/>
</dbReference>
<sequence>MFSLRSQVFRGCLARNAPGFRFFADKKPETFEKTVNSVTLLGRVGVEPQIRGTQEHPVVTFSLATHENYKYESGDWSQKTDWHRIVVFKPNLRESVMNYLRRGQRTMVQGRISYGEITDQEGKQRVSTSIIADDVIFINTSGKESVMNYLRRGQRTMVQGRISYGEITDQEGKQRVSTSIIADDVIFINTSGK</sequence>
<proteinExistence type="inferred from homology"/>
<dbReference type="GO" id="GO:0006264">
    <property type="term" value="P:mitochondrial DNA replication"/>
    <property type="evidence" value="ECO:0007669"/>
    <property type="project" value="TreeGrafter"/>
</dbReference>
<dbReference type="SUPFAM" id="SSF50249">
    <property type="entry name" value="Nucleic acid-binding proteins"/>
    <property type="match status" value="2"/>
</dbReference>
<evidence type="ECO:0000256" key="2">
    <source>
        <dbReference type="PROSITE-ProRule" id="PRU00252"/>
    </source>
</evidence>
<dbReference type="GO" id="GO:0042645">
    <property type="term" value="C:mitochondrial nucleoid"/>
    <property type="evidence" value="ECO:0007669"/>
    <property type="project" value="TreeGrafter"/>
</dbReference>
<dbReference type="PROSITE" id="PS50935">
    <property type="entry name" value="SSB"/>
    <property type="match status" value="1"/>
</dbReference>
<evidence type="ECO:0000313" key="3">
    <source>
        <dbReference type="EMBL" id="MBC1174367.1"/>
    </source>
</evidence>
<dbReference type="GO" id="GO:0003697">
    <property type="term" value="F:single-stranded DNA binding"/>
    <property type="evidence" value="ECO:0007669"/>
    <property type="project" value="InterPro"/>
</dbReference>
<dbReference type="EMBL" id="AJWK01031833">
    <property type="status" value="NOT_ANNOTATED_CDS"/>
    <property type="molecule type" value="Genomic_DNA"/>
</dbReference>
<name>A0A1B0CW67_LUTLO</name>